<evidence type="ECO:0000313" key="1">
    <source>
        <dbReference type="EMBL" id="MFC6253030.1"/>
    </source>
</evidence>
<organism evidence="1 2">
    <name type="scientific">Secundilactobacillus hailunensis</name>
    <dbReference type="NCBI Taxonomy" id="2559923"/>
    <lineage>
        <taxon>Bacteria</taxon>
        <taxon>Bacillati</taxon>
        <taxon>Bacillota</taxon>
        <taxon>Bacilli</taxon>
        <taxon>Lactobacillales</taxon>
        <taxon>Lactobacillaceae</taxon>
        <taxon>Secundilactobacillus</taxon>
    </lineage>
</organism>
<sequence>MDGKVIRILSDTELVINLGAKDGVNYNDNFEIYEPGEKVIDPTTHKNLGVLDYVKAEVKVIELHPSFSLVSHQTTKTETVTHNALNVFAQSTRDRTTTVTHTLPVNRNQITPLKIKAKEIQIGDPIRSVD</sequence>
<keyword evidence="2" id="KW-1185">Reference proteome</keyword>
<comment type="caution">
    <text evidence="1">The sequence shown here is derived from an EMBL/GenBank/DDBJ whole genome shotgun (WGS) entry which is preliminary data.</text>
</comment>
<proteinExistence type="predicted"/>
<dbReference type="RefSeq" id="WP_137631795.1">
    <property type="nucleotide sequence ID" value="NZ_BJDO01000060.1"/>
</dbReference>
<dbReference type="Proteomes" id="UP001596190">
    <property type="component" value="Unassembled WGS sequence"/>
</dbReference>
<protein>
    <submittedName>
        <fullName evidence="1">Uncharacterized protein</fullName>
    </submittedName>
</protein>
<gene>
    <name evidence="1" type="ORF">ACFP1H_00050</name>
</gene>
<accession>A0ABW1T4V5</accession>
<evidence type="ECO:0000313" key="2">
    <source>
        <dbReference type="Proteomes" id="UP001596190"/>
    </source>
</evidence>
<reference evidence="2" key="1">
    <citation type="journal article" date="2019" name="Int. J. Syst. Evol. Microbiol.">
        <title>The Global Catalogue of Microorganisms (GCM) 10K type strain sequencing project: providing services to taxonomists for standard genome sequencing and annotation.</title>
        <authorList>
            <consortium name="The Broad Institute Genomics Platform"/>
            <consortium name="The Broad Institute Genome Sequencing Center for Infectious Disease"/>
            <person name="Wu L."/>
            <person name="Ma J."/>
        </authorList>
    </citation>
    <scope>NUCLEOTIDE SEQUENCE [LARGE SCALE GENOMIC DNA]</scope>
    <source>
        <strain evidence="2">CCM 8950</strain>
    </source>
</reference>
<name>A0ABW1T4V5_9LACO</name>
<dbReference type="EMBL" id="JBHSSA010000001">
    <property type="protein sequence ID" value="MFC6253030.1"/>
    <property type="molecule type" value="Genomic_DNA"/>
</dbReference>